<keyword evidence="3" id="KW-1185">Reference proteome</keyword>
<gene>
    <name evidence="2" type="ORF">CU102_06035</name>
</gene>
<protein>
    <submittedName>
        <fullName evidence="2">Uncharacterized protein</fullName>
    </submittedName>
</protein>
<accession>A0A2P7BTM1</accession>
<comment type="caution">
    <text evidence="2">The sequence shown here is derived from an EMBL/GenBank/DDBJ whole genome shotgun (WGS) entry which is preliminary data.</text>
</comment>
<organism evidence="2 3">
    <name type="scientific">Phyllobacterium brassicacearum</name>
    <dbReference type="NCBI Taxonomy" id="314235"/>
    <lineage>
        <taxon>Bacteria</taxon>
        <taxon>Pseudomonadati</taxon>
        <taxon>Pseudomonadota</taxon>
        <taxon>Alphaproteobacteria</taxon>
        <taxon>Hyphomicrobiales</taxon>
        <taxon>Phyllobacteriaceae</taxon>
        <taxon>Phyllobacterium</taxon>
    </lineage>
</organism>
<evidence type="ECO:0000313" key="2">
    <source>
        <dbReference type="EMBL" id="PSH69819.1"/>
    </source>
</evidence>
<dbReference type="OrthoDB" id="8116792at2"/>
<reference evidence="3" key="1">
    <citation type="submission" date="2017-11" db="EMBL/GenBank/DDBJ databases">
        <authorList>
            <person name="Kuznetsova I."/>
            <person name="Sazanova A."/>
            <person name="Chirak E."/>
            <person name="Safronova V."/>
            <person name="Willems A."/>
        </authorList>
    </citation>
    <scope>NUCLEOTIDE SEQUENCE [LARGE SCALE GENOMIC DNA]</scope>
    <source>
        <strain evidence="3">STM 196</strain>
    </source>
</reference>
<proteinExistence type="predicted"/>
<feature type="chain" id="PRO_5015181600" evidence="1">
    <location>
        <begin position="30"/>
        <end position="115"/>
    </location>
</feature>
<dbReference type="Proteomes" id="UP000241444">
    <property type="component" value="Unassembled WGS sequence"/>
</dbReference>
<evidence type="ECO:0000313" key="3">
    <source>
        <dbReference type="Proteomes" id="UP000241444"/>
    </source>
</evidence>
<evidence type="ECO:0000256" key="1">
    <source>
        <dbReference type="SAM" id="SignalP"/>
    </source>
</evidence>
<keyword evidence="1" id="KW-0732">Signal</keyword>
<feature type="signal peptide" evidence="1">
    <location>
        <begin position="1"/>
        <end position="29"/>
    </location>
</feature>
<dbReference type="RefSeq" id="WP_106710120.1">
    <property type="nucleotide sequence ID" value="NZ_PGGO01000003.1"/>
</dbReference>
<dbReference type="AlphaFoldDB" id="A0A2P7BTM1"/>
<name>A0A2P7BTM1_9HYPH</name>
<dbReference type="EMBL" id="PGGO01000003">
    <property type="protein sequence ID" value="PSH69819.1"/>
    <property type="molecule type" value="Genomic_DNA"/>
</dbReference>
<sequence>MKTVRKKQRHVADAQLAAMVIAMRLPVMAMESMTDKAGRPEANRAVSEKVAAAMDGVVQAQLSVMNSAATFWLDVMSGKSPTSLVNAAVSKATRAALKPGRKTLRANYKRLVPGA</sequence>